<organism evidence="1">
    <name type="scientific">Puccinia triticina (isolate 1-1 / race 1 (BBBD))</name>
    <name type="common">Brown leaf rust fungus</name>
    <dbReference type="NCBI Taxonomy" id="630390"/>
    <lineage>
        <taxon>Eukaryota</taxon>
        <taxon>Fungi</taxon>
        <taxon>Dikarya</taxon>
        <taxon>Basidiomycota</taxon>
        <taxon>Pucciniomycotina</taxon>
        <taxon>Pucciniomycetes</taxon>
        <taxon>Pucciniales</taxon>
        <taxon>Pucciniaceae</taxon>
        <taxon>Puccinia</taxon>
    </lineage>
</organism>
<name>A0A180GR55_PUCT1</name>
<dbReference type="VEuPathDB" id="FungiDB:PTTG_26776"/>
<reference evidence="2" key="4">
    <citation type="submission" date="2025-05" db="UniProtKB">
        <authorList>
            <consortium name="EnsemblFungi"/>
        </authorList>
    </citation>
    <scope>IDENTIFICATION</scope>
    <source>
        <strain evidence="2">isolate 1-1 / race 1 (BBBD)</strain>
    </source>
</reference>
<keyword evidence="3" id="KW-1185">Reference proteome</keyword>
<evidence type="ECO:0000313" key="1">
    <source>
        <dbReference type="EMBL" id="OAV95004.1"/>
    </source>
</evidence>
<dbReference type="AlphaFoldDB" id="A0A180GR55"/>
<protein>
    <submittedName>
        <fullName evidence="1 2">Uncharacterized protein</fullName>
    </submittedName>
</protein>
<reference evidence="2 3" key="3">
    <citation type="journal article" date="2017" name="G3 (Bethesda)">
        <title>Comparative analysis highlights variable genome content of wheat rusts and divergence of the mating loci.</title>
        <authorList>
            <person name="Cuomo C.A."/>
            <person name="Bakkeren G."/>
            <person name="Khalil H.B."/>
            <person name="Panwar V."/>
            <person name="Joly D."/>
            <person name="Linning R."/>
            <person name="Sakthikumar S."/>
            <person name="Song X."/>
            <person name="Adiconis X."/>
            <person name="Fan L."/>
            <person name="Goldberg J.M."/>
            <person name="Levin J.Z."/>
            <person name="Young S."/>
            <person name="Zeng Q."/>
            <person name="Anikster Y."/>
            <person name="Bruce M."/>
            <person name="Wang M."/>
            <person name="Yin C."/>
            <person name="McCallum B."/>
            <person name="Szabo L.J."/>
            <person name="Hulbert S."/>
            <person name="Chen X."/>
            <person name="Fellers J.P."/>
        </authorList>
    </citation>
    <scope>NUCLEOTIDE SEQUENCE</scope>
    <source>
        <strain evidence="2">isolate 1-1 / race 1 (BBBD)</strain>
        <strain evidence="3">Isolate 1-1 / race 1 (BBBD)</strain>
    </source>
</reference>
<proteinExistence type="predicted"/>
<accession>A0A180GR55</accession>
<dbReference type="OrthoDB" id="2495394at2759"/>
<evidence type="ECO:0000313" key="3">
    <source>
        <dbReference type="Proteomes" id="UP000005240"/>
    </source>
</evidence>
<dbReference type="EMBL" id="ADAS02000033">
    <property type="protein sequence ID" value="OAV95004.1"/>
    <property type="molecule type" value="Genomic_DNA"/>
</dbReference>
<gene>
    <name evidence="1" type="ORF">PTTG_26776</name>
</gene>
<dbReference type="EnsemblFungi" id="PTTG_26776-t43_1">
    <property type="protein sequence ID" value="PTTG_26776-t43_1-p1"/>
    <property type="gene ID" value="PTTG_26776"/>
</dbReference>
<reference evidence="1" key="2">
    <citation type="submission" date="2016-05" db="EMBL/GenBank/DDBJ databases">
        <title>Comparative analysis highlights variable genome content of wheat rusts and divergence of the mating loci.</title>
        <authorList>
            <person name="Cuomo C.A."/>
            <person name="Bakkeren G."/>
            <person name="Szabo L."/>
            <person name="Khalil H."/>
            <person name="Joly D."/>
            <person name="Goldberg J."/>
            <person name="Young S."/>
            <person name="Zeng Q."/>
            <person name="Fellers J."/>
        </authorList>
    </citation>
    <scope>NUCLEOTIDE SEQUENCE [LARGE SCALE GENOMIC DNA]</scope>
    <source>
        <strain evidence="1">1-1 BBBD Race 1</strain>
    </source>
</reference>
<evidence type="ECO:0000313" key="2">
    <source>
        <dbReference type="EnsemblFungi" id="PTTG_26776-t43_1-p1"/>
    </source>
</evidence>
<reference evidence="1" key="1">
    <citation type="submission" date="2009-11" db="EMBL/GenBank/DDBJ databases">
        <authorList>
            <consortium name="The Broad Institute Genome Sequencing Platform"/>
            <person name="Ward D."/>
            <person name="Feldgarden M."/>
            <person name="Earl A."/>
            <person name="Young S.K."/>
            <person name="Zeng Q."/>
            <person name="Koehrsen M."/>
            <person name="Alvarado L."/>
            <person name="Berlin A."/>
            <person name="Bochicchio J."/>
            <person name="Borenstein D."/>
            <person name="Chapman S.B."/>
            <person name="Chen Z."/>
            <person name="Engels R."/>
            <person name="Freedman E."/>
            <person name="Gellesch M."/>
            <person name="Goldberg J."/>
            <person name="Griggs A."/>
            <person name="Gujja S."/>
            <person name="Heilman E."/>
            <person name="Heiman D."/>
            <person name="Hepburn T."/>
            <person name="Howarth C."/>
            <person name="Jen D."/>
            <person name="Larson L."/>
            <person name="Lewis B."/>
            <person name="Mehta T."/>
            <person name="Park D."/>
            <person name="Pearson M."/>
            <person name="Roberts A."/>
            <person name="Saif S."/>
            <person name="Shea T."/>
            <person name="Shenoy N."/>
            <person name="Sisk P."/>
            <person name="Stolte C."/>
            <person name="Sykes S."/>
            <person name="Thomson T."/>
            <person name="Walk T."/>
            <person name="White J."/>
            <person name="Yandava C."/>
            <person name="Izard J."/>
            <person name="Baranova O.V."/>
            <person name="Blanton J.M."/>
            <person name="Tanner A.C."/>
            <person name="Dewhirst F.E."/>
            <person name="Haas B."/>
            <person name="Nusbaum C."/>
            <person name="Birren B."/>
        </authorList>
    </citation>
    <scope>NUCLEOTIDE SEQUENCE [LARGE SCALE GENOMIC DNA]</scope>
    <source>
        <strain evidence="1">1-1 BBBD Race 1</strain>
    </source>
</reference>
<dbReference type="Proteomes" id="UP000005240">
    <property type="component" value="Unassembled WGS sequence"/>
</dbReference>
<sequence>MKDKLDYSKGGLVVYYPNGSVAYIFNKSVHDVRHGISTVELKDPHKQPLLTLNSQDDTCFSKTHYVESEGSPSHHRFEIDPRGVKTDRWSFRYITPEGEEITYRYERNFLNKGGHIYESRKGGDELYVGVLEDQLRWESWFEPGPEGAKTFTLSCTSTAPQIEFATLMALVLTRVDACKL</sequence>